<reference evidence="13 14" key="1">
    <citation type="submission" date="2018-11" db="EMBL/GenBank/DDBJ databases">
        <authorList>
            <person name="Lopez-Roques C."/>
            <person name="Donnadieu C."/>
            <person name="Bouchez O."/>
            <person name="Klopp C."/>
            <person name="Cabau C."/>
            <person name="Zahm M."/>
        </authorList>
    </citation>
    <scope>NUCLEOTIDE SEQUENCE [LARGE SCALE GENOMIC DNA]</scope>
    <source>
        <strain evidence="13">RS831</strain>
        <tissue evidence="13">Whole body</tissue>
    </source>
</reference>
<comment type="subcellular location">
    <subcellularLocation>
        <location evidence="1">Secreted</location>
    </subcellularLocation>
</comment>
<keyword evidence="5" id="KW-0732">Signal</keyword>
<accession>A0A437D8U7</accession>
<evidence type="ECO:0000256" key="1">
    <source>
        <dbReference type="ARBA" id="ARBA00004613"/>
    </source>
</evidence>
<keyword evidence="4" id="KW-0646">Protease inhibitor</keyword>
<evidence type="ECO:0000256" key="6">
    <source>
        <dbReference type="ARBA" id="ARBA00023180"/>
    </source>
</evidence>
<name>A0A437D8U7_ORYJA</name>
<evidence type="ECO:0000313" key="14">
    <source>
        <dbReference type="Proteomes" id="UP000283210"/>
    </source>
</evidence>
<feature type="domain" description="SCP" evidence="12">
    <location>
        <begin position="55"/>
        <end position="197"/>
    </location>
</feature>
<dbReference type="InterPro" id="IPR001283">
    <property type="entry name" value="CRISP-related"/>
</dbReference>
<dbReference type="PROSITE" id="PS01009">
    <property type="entry name" value="CRISP_1"/>
    <property type="match status" value="1"/>
</dbReference>
<keyword evidence="3" id="KW-0964">Secreted</keyword>
<dbReference type="Proteomes" id="UP000283210">
    <property type="component" value="Chromosome 7"/>
</dbReference>
<dbReference type="FunFam" id="3.40.33.10:FF:000011">
    <property type="entry name" value="Peptidase inhibitor 16"/>
    <property type="match status" value="1"/>
</dbReference>
<dbReference type="OrthoDB" id="337038at2759"/>
<dbReference type="Pfam" id="PF00188">
    <property type="entry name" value="CAP"/>
    <property type="match status" value="1"/>
</dbReference>
<dbReference type="GO" id="GO:0030414">
    <property type="term" value="F:peptidase inhibitor activity"/>
    <property type="evidence" value="ECO:0007669"/>
    <property type="project" value="UniProtKB-KW"/>
</dbReference>
<evidence type="ECO:0000256" key="9">
    <source>
        <dbReference type="ARBA" id="ARBA00074449"/>
    </source>
</evidence>
<evidence type="ECO:0000256" key="7">
    <source>
        <dbReference type="ARBA" id="ARBA00058129"/>
    </source>
</evidence>
<evidence type="ECO:0000256" key="2">
    <source>
        <dbReference type="ARBA" id="ARBA00009923"/>
    </source>
</evidence>
<dbReference type="SMART" id="SM00198">
    <property type="entry name" value="SCP"/>
    <property type="match status" value="1"/>
</dbReference>
<comment type="similarity">
    <text evidence="2">Belongs to the CRISP family.</text>
</comment>
<evidence type="ECO:0000256" key="8">
    <source>
        <dbReference type="ARBA" id="ARBA00063504"/>
    </source>
</evidence>
<evidence type="ECO:0000256" key="4">
    <source>
        <dbReference type="ARBA" id="ARBA00022690"/>
    </source>
</evidence>
<keyword evidence="14" id="KW-1185">Reference proteome</keyword>
<evidence type="ECO:0000256" key="3">
    <source>
        <dbReference type="ARBA" id="ARBA00022525"/>
    </source>
</evidence>
<evidence type="ECO:0000256" key="5">
    <source>
        <dbReference type="ARBA" id="ARBA00022729"/>
    </source>
</evidence>
<proteinExistence type="inferred from homology"/>
<dbReference type="AlphaFoldDB" id="A0A437D8U7"/>
<dbReference type="PROSITE" id="PS01010">
    <property type="entry name" value="CRISP_2"/>
    <property type="match status" value="1"/>
</dbReference>
<dbReference type="InterPro" id="IPR018244">
    <property type="entry name" value="Allrgn_V5/Tpx1_CS"/>
</dbReference>
<organism evidence="13 14">
    <name type="scientific">Oryzias javanicus</name>
    <name type="common">Javanese ricefish</name>
    <name type="synonym">Aplocheilus javanicus</name>
    <dbReference type="NCBI Taxonomy" id="123683"/>
    <lineage>
        <taxon>Eukaryota</taxon>
        <taxon>Metazoa</taxon>
        <taxon>Chordata</taxon>
        <taxon>Craniata</taxon>
        <taxon>Vertebrata</taxon>
        <taxon>Euteleostomi</taxon>
        <taxon>Actinopterygii</taxon>
        <taxon>Neopterygii</taxon>
        <taxon>Teleostei</taxon>
        <taxon>Neoteleostei</taxon>
        <taxon>Acanthomorphata</taxon>
        <taxon>Ovalentaria</taxon>
        <taxon>Atherinomorphae</taxon>
        <taxon>Beloniformes</taxon>
        <taxon>Adrianichthyidae</taxon>
        <taxon>Oryziinae</taxon>
        <taxon>Oryzias</taxon>
    </lineage>
</organism>
<keyword evidence="11" id="KW-0472">Membrane</keyword>
<reference evidence="13 14" key="2">
    <citation type="submission" date="2019-01" db="EMBL/GenBank/DDBJ databases">
        <title>A chromosome length genome reference of the Java medaka (oryzias javanicus).</title>
        <authorList>
            <person name="Herpin A."/>
            <person name="Takehana Y."/>
            <person name="Naruse K."/>
            <person name="Ansai S."/>
            <person name="Kawaguchi M."/>
        </authorList>
    </citation>
    <scope>NUCLEOTIDE SEQUENCE [LARGE SCALE GENOMIC DNA]</scope>
    <source>
        <strain evidence="13">RS831</strain>
        <tissue evidence="13">Whole body</tissue>
    </source>
</reference>
<comment type="function">
    <text evidence="7">May inhibit cardiomyocyte growth.</text>
</comment>
<dbReference type="InterPro" id="IPR035940">
    <property type="entry name" value="CAP_sf"/>
</dbReference>
<evidence type="ECO:0000256" key="10">
    <source>
        <dbReference type="SAM" id="MobiDB-lite"/>
    </source>
</evidence>
<keyword evidence="6" id="KW-0325">Glycoprotein</keyword>
<dbReference type="Gene3D" id="3.40.33.10">
    <property type="entry name" value="CAP"/>
    <property type="match status" value="1"/>
</dbReference>
<keyword evidence="11" id="KW-1133">Transmembrane helix</keyword>
<feature type="compositionally biased region" description="Basic and acidic residues" evidence="10">
    <location>
        <begin position="317"/>
        <end position="326"/>
    </location>
</feature>
<evidence type="ECO:0000313" key="13">
    <source>
        <dbReference type="EMBL" id="RVE71019.1"/>
    </source>
</evidence>
<evidence type="ECO:0000259" key="12">
    <source>
        <dbReference type="SMART" id="SM00198"/>
    </source>
</evidence>
<dbReference type="PRINTS" id="PR00837">
    <property type="entry name" value="V5TPXLIKE"/>
</dbReference>
<feature type="compositionally biased region" description="Acidic residues" evidence="10">
    <location>
        <begin position="302"/>
        <end position="316"/>
    </location>
</feature>
<dbReference type="EMBL" id="CM012443">
    <property type="protein sequence ID" value="RVE71019.1"/>
    <property type="molecule type" value="Genomic_DNA"/>
</dbReference>
<protein>
    <recommendedName>
        <fullName evidence="9">Peptidase inhibitor 16</fullName>
    </recommendedName>
</protein>
<evidence type="ECO:0000256" key="11">
    <source>
        <dbReference type="SAM" id="Phobius"/>
    </source>
</evidence>
<gene>
    <name evidence="13" type="ORF">OJAV_G00070440</name>
</gene>
<feature type="region of interest" description="Disordered" evidence="10">
    <location>
        <begin position="226"/>
        <end position="326"/>
    </location>
</feature>
<dbReference type="SUPFAM" id="SSF55797">
    <property type="entry name" value="PR-1-like"/>
    <property type="match status" value="1"/>
</dbReference>
<sequence>MNKLMWDGIKTEAERGEDTLTHEQRLIMGLRTAPLCARLLLVALLVPGSWSFLDDEQEEMLVELHNHYRGQVSPSAAAMLPLKWDANLKLIAESYASKCIWQHNPDLEDTGENLFAGTGELDLREALEKWFLERLYFTYENNSCDDDKMCGHYTQMVWADTHRIGCAVHLCNTVDNLEWSNVHLLVCNYFPAGNYEDQRPYVEGDWCSSCPENLELCENRLCAAEREEPDGEPTTVSLMRPHMFTASNDPTEGPGMVSDAIPTASEKESAHTSSPWSARELASSPGLQPATPGAVEDQGGNDLDDDDWEEEEEEEEVQRKESVKRPAETKMMLVPAGTSAASVLVASFLLACLTGLLTLDL</sequence>
<dbReference type="InterPro" id="IPR014044">
    <property type="entry name" value="CAP_dom"/>
</dbReference>
<keyword evidence="11" id="KW-0812">Transmembrane</keyword>
<comment type="subunit">
    <text evidence="8">Interacts with PSP94/MSMB.</text>
</comment>
<feature type="transmembrane region" description="Helical" evidence="11">
    <location>
        <begin position="332"/>
        <end position="359"/>
    </location>
</feature>
<dbReference type="GO" id="GO:0005576">
    <property type="term" value="C:extracellular region"/>
    <property type="evidence" value="ECO:0007669"/>
    <property type="project" value="UniProtKB-SubCell"/>
</dbReference>
<dbReference type="PANTHER" id="PTHR10334">
    <property type="entry name" value="CYSTEINE-RICH SECRETORY PROTEIN-RELATED"/>
    <property type="match status" value="1"/>
</dbReference>